<reference evidence="1" key="1">
    <citation type="journal article" date="2015" name="Nature">
        <title>Complex archaea that bridge the gap between prokaryotes and eukaryotes.</title>
        <authorList>
            <person name="Spang A."/>
            <person name="Saw J.H."/>
            <person name="Jorgensen S.L."/>
            <person name="Zaremba-Niedzwiedzka K."/>
            <person name="Martijn J."/>
            <person name="Lind A.E."/>
            <person name="van Eijk R."/>
            <person name="Schleper C."/>
            <person name="Guy L."/>
            <person name="Ettema T.J."/>
        </authorList>
    </citation>
    <scope>NUCLEOTIDE SEQUENCE</scope>
</reference>
<name>A0A0F9CKA4_9ZZZZ</name>
<dbReference type="AlphaFoldDB" id="A0A0F9CKA4"/>
<feature type="non-terminal residue" evidence="1">
    <location>
        <position position="1"/>
    </location>
</feature>
<comment type="caution">
    <text evidence="1">The sequence shown here is derived from an EMBL/GenBank/DDBJ whole genome shotgun (WGS) entry which is preliminary data.</text>
</comment>
<proteinExistence type="predicted"/>
<organism evidence="1">
    <name type="scientific">marine sediment metagenome</name>
    <dbReference type="NCBI Taxonomy" id="412755"/>
    <lineage>
        <taxon>unclassified sequences</taxon>
        <taxon>metagenomes</taxon>
        <taxon>ecological metagenomes</taxon>
    </lineage>
</organism>
<evidence type="ECO:0000313" key="1">
    <source>
        <dbReference type="EMBL" id="KKK97061.1"/>
    </source>
</evidence>
<protein>
    <submittedName>
        <fullName evidence="1">Uncharacterized protein</fullName>
    </submittedName>
</protein>
<gene>
    <name evidence="1" type="ORF">LCGC14_2656520</name>
</gene>
<accession>A0A0F9CKA4</accession>
<sequence>TSCQSDKVSVDPLDTLPTEVIALPSWVTPVGADPPVEATITTRQRLAPVRTPPVNVKVVLLVTLPPDAPSIVTAVPLSAGCRATAAIPKAVEPLVVYPAMALPVPPEVLMKGAGRSSPLRPNSPEE</sequence>
<dbReference type="EMBL" id="LAZR01046212">
    <property type="protein sequence ID" value="KKK97061.1"/>
    <property type="molecule type" value="Genomic_DNA"/>
</dbReference>